<feature type="chain" id="PRO_5008052141" description="TMEM205-like domain-containing protein" evidence="7">
    <location>
        <begin position="18"/>
        <end position="765"/>
    </location>
</feature>
<name>A0A176VYS2_MARPO</name>
<keyword evidence="10" id="KW-1185">Reference proteome</keyword>
<feature type="domain" description="TMEM205-like" evidence="8">
    <location>
        <begin position="589"/>
        <end position="689"/>
    </location>
</feature>
<feature type="transmembrane region" description="Helical" evidence="6">
    <location>
        <begin position="661"/>
        <end position="679"/>
    </location>
</feature>
<gene>
    <name evidence="9" type="ORF">AXG93_1543s1380</name>
</gene>
<accession>A0A176VYS2</accession>
<sequence>MMNVVAMWMLLSSLGAAMVLSPEPVLVKPGESSHPLKAARDASKESIGYAAEAARKTGEGIRQTVASGVQSTGDMAHSAMDAVKDTSQAGLEKIGLASPERSTFEQWEMGLQAAKDKAAAAAGGTRATVADAADRAQQSFDNLKNHGKLDSPSATELAREKYENLKKYGQTEPPSTTQVVKEKAAGAYDATKEAAGDAASAVKDKAEQAAKGVKDTVLGAGETIQDGAHYTYKTAEEAAAAAKEKLENVAGSVKKTTKDSVQYGEDKSSESADYVSDLARKIAQTVQDNVGEAGAKAYDTANSAKDSTYDTVGSAYEYAADALKDVSGKTSDASYPEQMKMATEKAAEILRNRGKDAANLMPNVGQGLSMSGSSDSSLKEKADEYIDSAKDKAGEYYESAKEAVAGSAKKPQTNWREEFLNKVGIREEADLSKVDVVVGNINGYWNGRDWSGSGLFQKAGEALNTAASGTQGAAKTVKDKVSDGVHNVGERIRSTRDGVVNAAKHMTGKAADAVHETKDGARDGARDTAGGRTDTLSRSRSKLNNTASPNAENSDEQPGNGSFPSMWRWVGYATAAWLVSSIKAAHLFSFSSTYGASLWVTFVSGYLLSRTIPRHQFGFVQSKMFPIYLRLIGVGQGLCLVLYMVLHPWTHSNFAEKLQHFNLWTVMVSTLMNIFFLEPRATKIMFEKMKIEKEEGSRVEETAEKSRHSNVSVGGTTSVDNSTESRVKEVNHNFNVLHGWSSIVNLLGLLGETWHLWHISRGMSI</sequence>
<feature type="compositionally biased region" description="Basic and acidic residues" evidence="5">
    <location>
        <begin position="697"/>
        <end position="707"/>
    </location>
</feature>
<dbReference type="PANTHER" id="PTHR47652:SF3">
    <property type="entry name" value="MITOCHONDRIAL IMPORT INNER MEMBRANE TRANSLOCASE SUBUNIT TIM44"/>
    <property type="match status" value="1"/>
</dbReference>
<feature type="transmembrane region" description="Helical" evidence="6">
    <location>
        <begin position="628"/>
        <end position="649"/>
    </location>
</feature>
<keyword evidence="4 6" id="KW-0472">Membrane</keyword>
<evidence type="ECO:0000313" key="9">
    <source>
        <dbReference type="EMBL" id="OAE25521.1"/>
    </source>
</evidence>
<feature type="transmembrane region" description="Helical" evidence="6">
    <location>
        <begin position="587"/>
        <end position="608"/>
    </location>
</feature>
<evidence type="ECO:0000256" key="1">
    <source>
        <dbReference type="ARBA" id="ARBA00004370"/>
    </source>
</evidence>
<feature type="compositionally biased region" description="Polar residues" evidence="5">
    <location>
        <begin position="536"/>
        <end position="560"/>
    </location>
</feature>
<feature type="compositionally biased region" description="Basic and acidic residues" evidence="5">
    <location>
        <begin position="512"/>
        <end position="526"/>
    </location>
</feature>
<keyword evidence="2 6" id="KW-0812">Transmembrane</keyword>
<dbReference type="EMBL" id="LVLJ01002329">
    <property type="protein sequence ID" value="OAE25521.1"/>
    <property type="molecule type" value="Genomic_DNA"/>
</dbReference>
<keyword evidence="7" id="KW-0732">Signal</keyword>
<comment type="subcellular location">
    <subcellularLocation>
        <location evidence="1">Membrane</location>
    </subcellularLocation>
</comment>
<feature type="region of interest" description="Disordered" evidence="5">
    <location>
        <begin position="697"/>
        <end position="724"/>
    </location>
</feature>
<dbReference type="Gene3D" id="1.10.287.700">
    <property type="entry name" value="Helix hairpin bin"/>
    <property type="match status" value="1"/>
</dbReference>
<evidence type="ECO:0000256" key="7">
    <source>
        <dbReference type="SAM" id="SignalP"/>
    </source>
</evidence>
<keyword evidence="3 6" id="KW-1133">Transmembrane helix</keyword>
<evidence type="ECO:0000256" key="3">
    <source>
        <dbReference type="ARBA" id="ARBA00022989"/>
    </source>
</evidence>
<dbReference type="AlphaFoldDB" id="A0A176VYS2"/>
<organism evidence="9 10">
    <name type="scientific">Marchantia polymorpha subsp. ruderalis</name>
    <dbReference type="NCBI Taxonomy" id="1480154"/>
    <lineage>
        <taxon>Eukaryota</taxon>
        <taxon>Viridiplantae</taxon>
        <taxon>Streptophyta</taxon>
        <taxon>Embryophyta</taxon>
        <taxon>Marchantiophyta</taxon>
        <taxon>Marchantiopsida</taxon>
        <taxon>Marchantiidae</taxon>
        <taxon>Marchantiales</taxon>
        <taxon>Marchantiaceae</taxon>
        <taxon>Marchantia</taxon>
    </lineage>
</organism>
<proteinExistence type="predicted"/>
<dbReference type="PANTHER" id="PTHR47652">
    <property type="entry name" value="MITOCHONDRIAL IMPORT INNER MEMBRANE TRANSLOCASE SUBUNIT TIM44"/>
    <property type="match status" value="1"/>
</dbReference>
<feature type="compositionally biased region" description="Polar residues" evidence="5">
    <location>
        <begin position="709"/>
        <end position="722"/>
    </location>
</feature>
<dbReference type="InterPro" id="IPR025423">
    <property type="entry name" value="TMEM205-like"/>
</dbReference>
<dbReference type="GO" id="GO:0016020">
    <property type="term" value="C:membrane"/>
    <property type="evidence" value="ECO:0007669"/>
    <property type="project" value="UniProtKB-SubCell"/>
</dbReference>
<feature type="signal peptide" evidence="7">
    <location>
        <begin position="1"/>
        <end position="17"/>
    </location>
</feature>
<evidence type="ECO:0000313" key="10">
    <source>
        <dbReference type="Proteomes" id="UP000077202"/>
    </source>
</evidence>
<protein>
    <recommendedName>
        <fullName evidence="8">TMEM205-like domain-containing protein</fullName>
    </recommendedName>
</protein>
<evidence type="ECO:0000256" key="6">
    <source>
        <dbReference type="SAM" id="Phobius"/>
    </source>
</evidence>
<dbReference type="Pfam" id="PF13664">
    <property type="entry name" value="DUF4149"/>
    <property type="match status" value="1"/>
</dbReference>
<evidence type="ECO:0000259" key="8">
    <source>
        <dbReference type="Pfam" id="PF13664"/>
    </source>
</evidence>
<dbReference type="Gene3D" id="1.20.120.20">
    <property type="entry name" value="Apolipoprotein"/>
    <property type="match status" value="1"/>
</dbReference>
<evidence type="ECO:0000256" key="2">
    <source>
        <dbReference type="ARBA" id="ARBA00022692"/>
    </source>
</evidence>
<reference evidence="9" key="1">
    <citation type="submission" date="2016-03" db="EMBL/GenBank/DDBJ databases">
        <title>Mechanisms controlling the formation of the plant cell surface in tip-growing cells are functionally conserved among land plants.</title>
        <authorList>
            <person name="Honkanen S."/>
            <person name="Jones V.A."/>
            <person name="Morieri G."/>
            <person name="Champion C."/>
            <person name="Hetherington A.J."/>
            <person name="Kelly S."/>
            <person name="Saint-Marcoux D."/>
            <person name="Proust H."/>
            <person name="Prescott H."/>
            <person name="Dolan L."/>
        </authorList>
    </citation>
    <scope>NUCLEOTIDE SEQUENCE [LARGE SCALE GENOMIC DNA]</scope>
    <source>
        <tissue evidence="9">Whole gametophyte</tissue>
    </source>
</reference>
<feature type="region of interest" description="Disordered" evidence="5">
    <location>
        <begin position="506"/>
        <end position="560"/>
    </location>
</feature>
<evidence type="ECO:0000256" key="4">
    <source>
        <dbReference type="ARBA" id="ARBA00023136"/>
    </source>
</evidence>
<evidence type="ECO:0000256" key="5">
    <source>
        <dbReference type="SAM" id="MobiDB-lite"/>
    </source>
</evidence>
<comment type="caution">
    <text evidence="9">The sequence shown here is derived from an EMBL/GenBank/DDBJ whole genome shotgun (WGS) entry which is preliminary data.</text>
</comment>
<dbReference type="Proteomes" id="UP000077202">
    <property type="component" value="Unassembled WGS sequence"/>
</dbReference>